<evidence type="ECO:0000313" key="9">
    <source>
        <dbReference type="Proteomes" id="UP000294003"/>
    </source>
</evidence>
<dbReference type="InterPro" id="IPR001128">
    <property type="entry name" value="Cyt_P450"/>
</dbReference>
<evidence type="ECO:0000256" key="5">
    <source>
        <dbReference type="ARBA" id="ARBA00023004"/>
    </source>
</evidence>
<dbReference type="Gene3D" id="1.10.630.10">
    <property type="entry name" value="Cytochrome P450"/>
    <property type="match status" value="1"/>
</dbReference>
<comment type="cofactor">
    <cofactor evidence="1">
        <name>heme</name>
        <dbReference type="ChEBI" id="CHEBI:30413"/>
    </cofactor>
</comment>
<keyword evidence="6" id="KW-0560">Oxidoreductase</keyword>
<dbReference type="SUPFAM" id="SSF48264">
    <property type="entry name" value="Cytochrome P450"/>
    <property type="match status" value="1"/>
</dbReference>
<dbReference type="EMBL" id="QJNS01000039">
    <property type="protein sequence ID" value="RYO91583.1"/>
    <property type="molecule type" value="Genomic_DNA"/>
</dbReference>
<keyword evidence="4 6" id="KW-0479">Metal-binding</keyword>
<sequence>MWSVLAGSTSPWGTQLTLLTVSPLILALLVSLAIPRRLRGIPYNGGIATWFLGDIPSMVSHIRHKPELYTWLSAQNVKLGSPIVQVSVRPFAAPWVIVTDFREAQDVLTRRTKTFDRATFIEKVFGTLIPHGMITMKSDDPRLHTNKMLVRGFMAPTTLNKAIAPQIYRRTLQVMELWKVKAKLAGSHPFEMIEDMANAAFDAIAGAVFNLDDAENIISAQIRLLSTLGSVPVPENDDAAAVHFPKAPMPPIADAIITLTDSIVVAFRSPLSRWHHWLLSQTPCMRKAYAIKENMITQHLESAAKRLLESPGNITCLLDDLLQNELVAAAKENRAPDYKSRAVYDELYEMVIGGYETTSATVLWGLKHLSNNQDAQTRLRTELRRALLPQVGNRFPTVEEIMGLRVPYLDAVMEEIFRMALIASAHVRTATEDTTLLGHFIPKGTNVFLAINGPGFTFPPFPIREELRSRTSQEAKGEVRDWDFSTLGEFRPERWLVRDELGNEVIDLSAAPQMLFSLGPRSCFGRRLGVLSIKITLVCVVWAFNLDRVPDELNSFEGAEVLSRMPIQGYLKLRERSVSSAPA</sequence>
<keyword evidence="7" id="KW-0812">Transmembrane</keyword>
<accession>A0ABY0HGX7</accession>
<evidence type="ECO:0000313" key="8">
    <source>
        <dbReference type="EMBL" id="RYO91583.1"/>
    </source>
</evidence>
<organism evidence="8 9">
    <name type="scientific">Monosporascus cannonballus</name>
    <dbReference type="NCBI Taxonomy" id="155416"/>
    <lineage>
        <taxon>Eukaryota</taxon>
        <taxon>Fungi</taxon>
        <taxon>Dikarya</taxon>
        <taxon>Ascomycota</taxon>
        <taxon>Pezizomycotina</taxon>
        <taxon>Sordariomycetes</taxon>
        <taxon>Xylariomycetidae</taxon>
        <taxon>Xylariales</taxon>
        <taxon>Xylariales incertae sedis</taxon>
        <taxon>Monosporascus</taxon>
    </lineage>
</organism>
<dbReference type="InterPro" id="IPR017972">
    <property type="entry name" value="Cyt_P450_CS"/>
</dbReference>
<evidence type="ECO:0008006" key="10">
    <source>
        <dbReference type="Google" id="ProtNLM"/>
    </source>
</evidence>
<evidence type="ECO:0000256" key="7">
    <source>
        <dbReference type="SAM" id="Phobius"/>
    </source>
</evidence>
<keyword evidence="3 6" id="KW-0349">Heme</keyword>
<keyword evidence="7" id="KW-1133">Transmembrane helix</keyword>
<keyword evidence="5 6" id="KW-0408">Iron</keyword>
<proteinExistence type="inferred from homology"/>
<dbReference type="PANTHER" id="PTHR24305">
    <property type="entry name" value="CYTOCHROME P450"/>
    <property type="match status" value="1"/>
</dbReference>
<comment type="similarity">
    <text evidence="2 6">Belongs to the cytochrome P450 family.</text>
</comment>
<feature type="transmembrane region" description="Helical" evidence="7">
    <location>
        <begin position="12"/>
        <end position="34"/>
    </location>
</feature>
<evidence type="ECO:0000256" key="3">
    <source>
        <dbReference type="ARBA" id="ARBA00022617"/>
    </source>
</evidence>
<dbReference type="PROSITE" id="PS00086">
    <property type="entry name" value="CYTOCHROME_P450"/>
    <property type="match status" value="1"/>
</dbReference>
<dbReference type="Pfam" id="PF00067">
    <property type="entry name" value="p450"/>
    <property type="match status" value="2"/>
</dbReference>
<comment type="caution">
    <text evidence="8">The sequence shown here is derived from an EMBL/GenBank/DDBJ whole genome shotgun (WGS) entry which is preliminary data.</text>
</comment>
<evidence type="ECO:0000256" key="2">
    <source>
        <dbReference type="ARBA" id="ARBA00010617"/>
    </source>
</evidence>
<evidence type="ECO:0000256" key="4">
    <source>
        <dbReference type="ARBA" id="ARBA00022723"/>
    </source>
</evidence>
<dbReference type="PANTHER" id="PTHR24305:SF232">
    <property type="entry name" value="P450, PUTATIVE (EUROFUNG)-RELATED"/>
    <property type="match status" value="1"/>
</dbReference>
<name>A0ABY0HGX7_9PEZI</name>
<dbReference type="InterPro" id="IPR036396">
    <property type="entry name" value="Cyt_P450_sf"/>
</dbReference>
<keyword evidence="7" id="KW-0472">Membrane</keyword>
<keyword evidence="6" id="KW-0503">Monooxygenase</keyword>
<protein>
    <recommendedName>
        <fullName evidence="10">Cytochrome P450</fullName>
    </recommendedName>
</protein>
<dbReference type="InterPro" id="IPR002401">
    <property type="entry name" value="Cyt_P450_E_grp-I"/>
</dbReference>
<reference evidence="8 9" key="1">
    <citation type="submission" date="2018-06" db="EMBL/GenBank/DDBJ databases">
        <title>Complete Genomes of Monosporascus.</title>
        <authorList>
            <person name="Robinson A.J."/>
            <person name="Natvig D.O."/>
        </authorList>
    </citation>
    <scope>NUCLEOTIDE SEQUENCE [LARGE SCALE GENOMIC DNA]</scope>
    <source>
        <strain evidence="8 9">CBS 609.92</strain>
    </source>
</reference>
<dbReference type="PRINTS" id="PR00385">
    <property type="entry name" value="P450"/>
</dbReference>
<evidence type="ECO:0000256" key="1">
    <source>
        <dbReference type="ARBA" id="ARBA00001971"/>
    </source>
</evidence>
<dbReference type="PRINTS" id="PR00463">
    <property type="entry name" value="EP450I"/>
</dbReference>
<evidence type="ECO:0000256" key="6">
    <source>
        <dbReference type="RuleBase" id="RU000461"/>
    </source>
</evidence>
<gene>
    <name evidence="8" type="ORF">DL762_002116</name>
</gene>
<dbReference type="InterPro" id="IPR050121">
    <property type="entry name" value="Cytochrome_P450_monoxygenase"/>
</dbReference>
<keyword evidence="9" id="KW-1185">Reference proteome</keyword>
<dbReference type="Proteomes" id="UP000294003">
    <property type="component" value="Unassembled WGS sequence"/>
</dbReference>